<protein>
    <submittedName>
        <fullName evidence="1">Uncharacterized protein</fullName>
    </submittedName>
</protein>
<dbReference type="Proteomes" id="UP001352852">
    <property type="component" value="Unassembled WGS sequence"/>
</dbReference>
<evidence type="ECO:0000313" key="1">
    <source>
        <dbReference type="EMBL" id="MED6279714.1"/>
    </source>
</evidence>
<evidence type="ECO:0000313" key="2">
    <source>
        <dbReference type="Proteomes" id="UP001352852"/>
    </source>
</evidence>
<proteinExistence type="predicted"/>
<gene>
    <name evidence="1" type="ORF">CHARACLAT_003543</name>
</gene>
<name>A0ABU7E1E9_9TELE</name>
<sequence>ACSANQMGYLRAKVNCAVINISRAEIFAPDRARPSPANLFKTFLSTVTLYLLRMEKVHQVSRWCWSFSGVLGDRCN</sequence>
<keyword evidence="2" id="KW-1185">Reference proteome</keyword>
<comment type="caution">
    <text evidence="1">The sequence shown here is derived from an EMBL/GenBank/DDBJ whole genome shotgun (WGS) entry which is preliminary data.</text>
</comment>
<organism evidence="1 2">
    <name type="scientific">Characodon lateralis</name>
    <dbReference type="NCBI Taxonomy" id="208331"/>
    <lineage>
        <taxon>Eukaryota</taxon>
        <taxon>Metazoa</taxon>
        <taxon>Chordata</taxon>
        <taxon>Craniata</taxon>
        <taxon>Vertebrata</taxon>
        <taxon>Euteleostomi</taxon>
        <taxon>Actinopterygii</taxon>
        <taxon>Neopterygii</taxon>
        <taxon>Teleostei</taxon>
        <taxon>Neoteleostei</taxon>
        <taxon>Acanthomorphata</taxon>
        <taxon>Ovalentaria</taxon>
        <taxon>Atherinomorphae</taxon>
        <taxon>Cyprinodontiformes</taxon>
        <taxon>Goodeidae</taxon>
        <taxon>Characodon</taxon>
    </lineage>
</organism>
<feature type="non-terminal residue" evidence="1">
    <location>
        <position position="1"/>
    </location>
</feature>
<accession>A0ABU7E1E9</accession>
<reference evidence="1 2" key="1">
    <citation type="submission" date="2021-06" db="EMBL/GenBank/DDBJ databases">
        <authorList>
            <person name="Palmer J.M."/>
        </authorList>
    </citation>
    <scope>NUCLEOTIDE SEQUENCE [LARGE SCALE GENOMIC DNA]</scope>
    <source>
        <strain evidence="1 2">CL_MEX2019</strain>
        <tissue evidence="1">Muscle</tissue>
    </source>
</reference>
<dbReference type="EMBL" id="JAHUTJ010041141">
    <property type="protein sequence ID" value="MED6279714.1"/>
    <property type="molecule type" value="Genomic_DNA"/>
</dbReference>